<dbReference type="Gene3D" id="2.10.70.10">
    <property type="entry name" value="Complement Module, domain 1"/>
    <property type="match status" value="4"/>
</dbReference>
<evidence type="ECO:0000256" key="2">
    <source>
        <dbReference type="PROSITE-ProRule" id="PRU00302"/>
    </source>
</evidence>
<evidence type="ECO:0000313" key="3">
    <source>
        <dbReference type="EMBL" id="CAB3998190.1"/>
    </source>
</evidence>
<comment type="caution">
    <text evidence="3">The sequence shown here is derived from an EMBL/GenBank/DDBJ whole genome shotgun (WGS) entry which is preliminary data.</text>
</comment>
<comment type="caution">
    <text evidence="2">Lacks conserved residue(s) required for the propagation of feature annotation.</text>
</comment>
<name>A0A6S7HS56_PARCT</name>
<dbReference type="SUPFAM" id="SSF57535">
    <property type="entry name" value="Complement control module/SCR domain"/>
    <property type="match status" value="4"/>
</dbReference>
<protein>
    <submittedName>
        <fullName evidence="3">Uncharacterized protein</fullName>
    </submittedName>
</protein>
<proteinExistence type="predicted"/>
<dbReference type="PROSITE" id="PS50923">
    <property type="entry name" value="SUSHI"/>
    <property type="match status" value="3"/>
</dbReference>
<evidence type="ECO:0000313" key="4">
    <source>
        <dbReference type="Proteomes" id="UP001152795"/>
    </source>
</evidence>
<keyword evidence="4" id="KW-1185">Reference proteome</keyword>
<gene>
    <name evidence="3" type="ORF">PACLA_8A029113</name>
</gene>
<keyword evidence="1" id="KW-1015">Disulfide bond</keyword>
<dbReference type="Pfam" id="PF00084">
    <property type="entry name" value="Sushi"/>
    <property type="match status" value="4"/>
</dbReference>
<sequence length="457" mass="51834">MDKGQLKSVVFLDLAKAFDTVDHEILLSKLQIYGVDSMSLNWFKSYLFDRKQKCNVNGLVSSERSLLCGVPQGSILSPLLFLVHINDLPSCLQHSTARMYVDDTNITTTRKSIKEIASGVNADLENIRIWLKVNKLSLNVTKTEYMFIASDSNLEKLRDIPYLVLGGKPISRVKVSKSLGIFIDERLSWRDHIDNISKTICSGISGLRQTLCPSLPQLSDGYKWGRSRTHGSSVQFRCSHGHKLVGSSRVMCNDGRWSDEMPKCLAICNLIQSISIGWVYGRGNLEGDKLSFRCRTDYIVDGEQFIKCTGNRRWNATKPTCRAPCRKLGAPARSRITQGGFRHNENIKFECDPDYYLHGRNILTCSDGTWNDAPPTCLAPCRRFSVQPFRCGYIRRDGYRHNEEVTFGCRSPLVIDGQVTLRCNDGTWNNRLPTCGARRFVYIFLKVRAERWSSKTT</sequence>
<dbReference type="SUPFAM" id="SSF56672">
    <property type="entry name" value="DNA/RNA polymerases"/>
    <property type="match status" value="1"/>
</dbReference>
<dbReference type="OrthoDB" id="5987052at2759"/>
<dbReference type="Proteomes" id="UP001152795">
    <property type="component" value="Unassembled WGS sequence"/>
</dbReference>
<dbReference type="InterPro" id="IPR000477">
    <property type="entry name" value="RT_dom"/>
</dbReference>
<dbReference type="PROSITE" id="PS50878">
    <property type="entry name" value="RT_POL"/>
    <property type="match status" value="1"/>
</dbReference>
<reference evidence="3" key="1">
    <citation type="submission" date="2020-04" db="EMBL/GenBank/DDBJ databases">
        <authorList>
            <person name="Alioto T."/>
            <person name="Alioto T."/>
            <person name="Gomez Garrido J."/>
        </authorList>
    </citation>
    <scope>NUCLEOTIDE SEQUENCE</scope>
    <source>
        <strain evidence="3">A484AB</strain>
    </source>
</reference>
<dbReference type="InterPro" id="IPR035976">
    <property type="entry name" value="Sushi/SCR/CCP_sf"/>
</dbReference>
<dbReference type="PANTHER" id="PTHR33332">
    <property type="entry name" value="REVERSE TRANSCRIPTASE DOMAIN-CONTAINING PROTEIN"/>
    <property type="match status" value="1"/>
</dbReference>
<dbReference type="CDD" id="cd00033">
    <property type="entry name" value="CCP"/>
    <property type="match status" value="4"/>
</dbReference>
<dbReference type="Pfam" id="PF00078">
    <property type="entry name" value="RVT_1"/>
    <property type="match status" value="1"/>
</dbReference>
<evidence type="ECO:0000256" key="1">
    <source>
        <dbReference type="ARBA" id="ARBA00023157"/>
    </source>
</evidence>
<dbReference type="InterPro" id="IPR000436">
    <property type="entry name" value="Sushi_SCR_CCP_dom"/>
</dbReference>
<dbReference type="SMART" id="SM00032">
    <property type="entry name" value="CCP"/>
    <property type="match status" value="4"/>
</dbReference>
<dbReference type="EMBL" id="CACRXK020003294">
    <property type="protein sequence ID" value="CAB3998190.1"/>
    <property type="molecule type" value="Genomic_DNA"/>
</dbReference>
<dbReference type="InterPro" id="IPR043502">
    <property type="entry name" value="DNA/RNA_pol_sf"/>
</dbReference>
<accession>A0A6S7HS56</accession>
<dbReference type="AlphaFoldDB" id="A0A6S7HS56"/>
<keyword evidence="2" id="KW-0768">Sushi</keyword>
<organism evidence="3 4">
    <name type="scientific">Paramuricea clavata</name>
    <name type="common">Red gorgonian</name>
    <name type="synonym">Violescent sea-whip</name>
    <dbReference type="NCBI Taxonomy" id="317549"/>
    <lineage>
        <taxon>Eukaryota</taxon>
        <taxon>Metazoa</taxon>
        <taxon>Cnidaria</taxon>
        <taxon>Anthozoa</taxon>
        <taxon>Octocorallia</taxon>
        <taxon>Malacalcyonacea</taxon>
        <taxon>Plexauridae</taxon>
        <taxon>Paramuricea</taxon>
    </lineage>
</organism>